<sequence>MIFIEGVDTLNTLLSSISYFKDLLPLINPLIALLGFHCFLASKNRRIMLYKLFIGSTLVFILNALFNAFVVAPQYQVHTNLCITLFLIFILLYLYEYFITEKYPTFQLIGWFLLPCVLFLIFKFIEDAGIILAFLSILYIFRDSSYNQLFGWFILSLILSILMNPFYSLSILFFPFSQIRKYDSLRTLISSLFLVYPLTLWSISIFATFF</sequence>
<proteinExistence type="predicted"/>
<dbReference type="Proteomes" id="UP000003028">
    <property type="component" value="Unassembled WGS sequence"/>
</dbReference>
<keyword evidence="1" id="KW-1133">Transmembrane helix</keyword>
<dbReference type="AlphaFoldDB" id="E7FWR8"/>
<name>E7FWR8_ERYRH</name>
<keyword evidence="1" id="KW-0812">Transmembrane</keyword>
<comment type="caution">
    <text evidence="2">The sequence shown here is derived from an EMBL/GenBank/DDBJ whole genome shotgun (WGS) entry which is preliminary data.</text>
</comment>
<feature type="transmembrane region" description="Helical" evidence="1">
    <location>
        <begin position="153"/>
        <end position="176"/>
    </location>
</feature>
<evidence type="ECO:0000256" key="1">
    <source>
        <dbReference type="SAM" id="Phobius"/>
    </source>
</evidence>
<keyword evidence="3" id="KW-1185">Reference proteome</keyword>
<reference evidence="2" key="1">
    <citation type="submission" date="2011-01" db="EMBL/GenBank/DDBJ databases">
        <authorList>
            <person name="Muzny D."/>
            <person name="Qin X."/>
            <person name="Buhay C."/>
            <person name="Dugan-Rocha S."/>
            <person name="Ding Y."/>
            <person name="Chen G."/>
            <person name="Hawes A."/>
            <person name="Holder M."/>
            <person name="Jhangiani S."/>
            <person name="Johnson A."/>
            <person name="Khan Z."/>
            <person name="Li Z."/>
            <person name="Liu W."/>
            <person name="Liu X."/>
            <person name="Perez L."/>
            <person name="Shen H."/>
            <person name="Wang Q."/>
            <person name="Watt J."/>
            <person name="Xi L."/>
            <person name="Xin Y."/>
            <person name="Zhou J."/>
            <person name="Deng J."/>
            <person name="Jiang H."/>
            <person name="Liu Y."/>
            <person name="Qu J."/>
            <person name="Song X.-Z."/>
            <person name="Zhang L."/>
            <person name="Villasana D."/>
            <person name="Johnson A."/>
            <person name="Liu J."/>
            <person name="Liyanage D."/>
            <person name="Lorensuhewa L."/>
            <person name="Robinson T."/>
            <person name="Song A."/>
            <person name="Song B.-B."/>
            <person name="Dinh H."/>
            <person name="Thornton R."/>
            <person name="Coyle M."/>
            <person name="Francisco L."/>
            <person name="Jackson L."/>
            <person name="Javaid M."/>
            <person name="Korchina V."/>
            <person name="Kovar C."/>
            <person name="Mata R."/>
            <person name="Mathew T."/>
            <person name="Ngo R."/>
            <person name="Nguyen L."/>
            <person name="Nguyen N."/>
            <person name="Okwuonu G."/>
            <person name="Ongeri F."/>
            <person name="Pham C."/>
            <person name="Simmons D."/>
            <person name="Wilczek-Boney K."/>
            <person name="Hale W."/>
            <person name="Jakkamsetti A."/>
            <person name="Pham P."/>
            <person name="Ruth R."/>
            <person name="San Lucas F."/>
            <person name="Warren J."/>
            <person name="Zhang J."/>
            <person name="Zhao Z."/>
            <person name="Zhou C."/>
            <person name="Zhu D."/>
            <person name="Lee S."/>
            <person name="Bess C."/>
            <person name="Blankenburg K."/>
            <person name="Forbes L."/>
            <person name="Fu Q."/>
            <person name="Gubbala S."/>
            <person name="Hirani K."/>
            <person name="Jayaseelan J.C."/>
            <person name="Lara F."/>
            <person name="Munidasa M."/>
            <person name="Palculict T."/>
            <person name="Patil S."/>
            <person name="Pu L.-L."/>
            <person name="Saada N."/>
            <person name="Tang L."/>
            <person name="Weissenberger G."/>
            <person name="Zhu Y."/>
            <person name="Hemphill L."/>
            <person name="Shang Y."/>
            <person name="Youmans B."/>
            <person name="Ayvaz T."/>
            <person name="Ross M."/>
            <person name="Santibanez J."/>
            <person name="Aqrawi P."/>
            <person name="Gross S."/>
            <person name="Joshi V."/>
            <person name="Fowler G."/>
            <person name="Nazareth L."/>
            <person name="Reid J."/>
            <person name="Worley K."/>
            <person name="Petrosino J."/>
            <person name="Highlander S."/>
            <person name="Gibbs R."/>
        </authorList>
    </citation>
    <scope>NUCLEOTIDE SEQUENCE [LARGE SCALE GENOMIC DNA]</scope>
    <source>
        <strain evidence="2">ATCC 19414</strain>
    </source>
</reference>
<evidence type="ECO:0000313" key="3">
    <source>
        <dbReference type="Proteomes" id="UP000003028"/>
    </source>
</evidence>
<protein>
    <submittedName>
        <fullName evidence="2">Uncharacterized protein</fullName>
    </submittedName>
</protein>
<feature type="transmembrane region" description="Helical" evidence="1">
    <location>
        <begin position="52"/>
        <end position="71"/>
    </location>
</feature>
<dbReference type="STRING" id="1648.A2I91_00215"/>
<organism evidence="2 3">
    <name type="scientific">Erysipelothrix rhusiopathiae ATCC 19414</name>
    <dbReference type="NCBI Taxonomy" id="525280"/>
    <lineage>
        <taxon>Bacteria</taxon>
        <taxon>Bacillati</taxon>
        <taxon>Bacillota</taxon>
        <taxon>Erysipelotrichia</taxon>
        <taxon>Erysipelotrichales</taxon>
        <taxon>Erysipelotrichaceae</taxon>
        <taxon>Erysipelothrix</taxon>
    </lineage>
</organism>
<evidence type="ECO:0000313" key="2">
    <source>
        <dbReference type="EMBL" id="EFY08532.1"/>
    </source>
</evidence>
<feature type="transmembrane region" description="Helical" evidence="1">
    <location>
        <begin position="108"/>
        <end position="141"/>
    </location>
</feature>
<feature type="transmembrane region" description="Helical" evidence="1">
    <location>
        <begin position="23"/>
        <end position="40"/>
    </location>
</feature>
<feature type="transmembrane region" description="Helical" evidence="1">
    <location>
        <begin position="188"/>
        <end position="209"/>
    </location>
</feature>
<feature type="transmembrane region" description="Helical" evidence="1">
    <location>
        <begin position="77"/>
        <end position="96"/>
    </location>
</feature>
<accession>E7FWR8</accession>
<gene>
    <name evidence="2" type="ORF">HMPREF0357_10638</name>
</gene>
<dbReference type="EMBL" id="ACLK02000002">
    <property type="protein sequence ID" value="EFY08532.1"/>
    <property type="molecule type" value="Genomic_DNA"/>
</dbReference>
<keyword evidence="1" id="KW-0472">Membrane</keyword>